<dbReference type="AlphaFoldDB" id="A0A2V1K967"/>
<organism evidence="2 3">
    <name type="scientific">Ancrocorticia populi</name>
    <dbReference type="NCBI Taxonomy" id="2175228"/>
    <lineage>
        <taxon>Bacteria</taxon>
        <taxon>Bacillati</taxon>
        <taxon>Actinomycetota</taxon>
        <taxon>Actinomycetes</taxon>
        <taxon>Actinomycetales</taxon>
        <taxon>Actinomycetaceae</taxon>
        <taxon>Ancrocorticia</taxon>
    </lineage>
</organism>
<feature type="region of interest" description="Disordered" evidence="1">
    <location>
        <begin position="335"/>
        <end position="357"/>
    </location>
</feature>
<evidence type="ECO:0000256" key="1">
    <source>
        <dbReference type="SAM" id="MobiDB-lite"/>
    </source>
</evidence>
<protein>
    <recommendedName>
        <fullName evidence="4">DUF559 domain-containing protein</fullName>
    </recommendedName>
</protein>
<dbReference type="Proteomes" id="UP000245283">
    <property type="component" value="Unassembled WGS sequence"/>
</dbReference>
<dbReference type="EMBL" id="QETB01000001">
    <property type="protein sequence ID" value="PWF27025.1"/>
    <property type="molecule type" value="Genomic_DNA"/>
</dbReference>
<evidence type="ECO:0008006" key="4">
    <source>
        <dbReference type="Google" id="ProtNLM"/>
    </source>
</evidence>
<reference evidence="3" key="1">
    <citation type="submission" date="2018-05" db="EMBL/GenBank/DDBJ databases">
        <authorList>
            <person name="Li Y."/>
        </authorList>
    </citation>
    <scope>NUCLEOTIDE SEQUENCE [LARGE SCALE GENOMIC DNA]</scope>
    <source>
        <strain evidence="3">sk1b4</strain>
    </source>
</reference>
<accession>A0A2V1K967</accession>
<keyword evidence="3" id="KW-1185">Reference proteome</keyword>
<evidence type="ECO:0000313" key="3">
    <source>
        <dbReference type="Proteomes" id="UP000245283"/>
    </source>
</evidence>
<sequence length="357" mass="39728">MMTASIHDLLTSVEIDKPSREHPERHSLIRIRRGVYAPEGLFSFAKEAWEVRDLASILRAFAVQASCRDSTSLVFTSEIALKLQGSFTWMNTPDIVFRRADSRRSHHPKTVAPLNIRGASVSAVQEIELQSIPITNEVLTAQSVGVLPAWAAAIDCARAEHPLIGITAVSSALHAHTRFDRRESARGRAEEAELKRSMLDCLDSMAGYRGVRLVREVVLAGDAGIENPGEAFLLWLLHCLLTSSPEDRAHLVAQFHIPVGPNNYYPDIALPHRKVLFEFDGKGKIGGNEIEFLTRQNDLLAAGWRPIRVNIAELKSPNVLSDRLTREMRKLGIPASPPSGRLWKPPTADIMDARRRH</sequence>
<comment type="caution">
    <text evidence="2">The sequence shown here is derived from an EMBL/GenBank/DDBJ whole genome shotgun (WGS) entry which is preliminary data.</text>
</comment>
<evidence type="ECO:0000313" key="2">
    <source>
        <dbReference type="EMBL" id="PWF27025.1"/>
    </source>
</evidence>
<name>A0A2V1K967_9ACTO</name>
<gene>
    <name evidence="2" type="ORF">DD236_01025</name>
</gene>
<proteinExistence type="predicted"/>